<dbReference type="GO" id="GO:0004519">
    <property type="term" value="F:endonuclease activity"/>
    <property type="evidence" value="ECO:0007669"/>
    <property type="project" value="UniProtKB-KW"/>
</dbReference>
<dbReference type="Pfam" id="PF13175">
    <property type="entry name" value="AAA_15"/>
    <property type="match status" value="1"/>
</dbReference>
<accession>A0A1M7IFB6</accession>
<dbReference type="InterPro" id="IPR041685">
    <property type="entry name" value="AAA_GajA/Old/RecF-like"/>
</dbReference>
<dbReference type="EMBL" id="FRCT01000004">
    <property type="protein sequence ID" value="SHM39506.1"/>
    <property type="molecule type" value="Genomic_DNA"/>
</dbReference>
<dbReference type="Gene3D" id="3.40.50.300">
    <property type="entry name" value="P-loop containing nucleotide triphosphate hydrolases"/>
    <property type="match status" value="1"/>
</dbReference>
<keyword evidence="3" id="KW-0540">Nuclease</keyword>
<sequence length="658" mass="77252">MIEKIIIKNFKSIKDVTFDFRDNHENILCLLGKNGSGKTNITKAILYFWEHLCDDFSSNSICDSVNPYNQTAEITVSFDISLLRRKAQNNSKLKEEIDYIDKKIGGDSFLNPVNSIEIKMIQNKNGNIIWSDADYNIRKTIKKCFPVYLINTRSLDIYTWEKIWNIISDISMTKPKVSDTEIIDSLNLVFEKIFGSKYLDVEKALSEIFEKQKISFDKYHFDSKFKSAFAMRFGGNIFQFDKMSLDFYSEGTNSYKYLLLFLELVSKVTAFSSKYPIILLDEPEIGMHPNYIYEFVRCVCDNIPGNALLFMNTHSPELIKDIIKTISDTGNTNSFSLYQVSYNKRYSIMRKMNTKFLFINKEIISLNETECYFYDAIVYVEGKTEMQLFNNYYLRLVFPKLRQVCFYLSGSDNVNLQNVSVENINLGSKFKFLVDMDKIISYNKTSERFVKKTRETISPLIDESKLKRLNYGYYENKPISKKQCIDKIELLLKNKYTYKKNTHYIEDNDFSELMKMILWYCRNENCIVNWSTIEGELITYENIDKFILFLNGKSISKNKVTQHNGICKIADYKEKTVLILAEMNGKTETQEGTKNSKVQYQGNDLQKDLLDKKTSGWVGEWLEYYYKNYLYGKIDQRVIFEKDFPSLYKTLQIIENMV</sequence>
<dbReference type="Proteomes" id="UP000184394">
    <property type="component" value="Unassembled WGS sequence"/>
</dbReference>
<dbReference type="RefSeq" id="WP_072949668.1">
    <property type="nucleotide sequence ID" value="NZ_FRCT01000004.1"/>
</dbReference>
<evidence type="ECO:0000259" key="1">
    <source>
        <dbReference type="Pfam" id="PF13175"/>
    </source>
</evidence>
<evidence type="ECO:0000313" key="4">
    <source>
        <dbReference type="Proteomes" id="UP000184394"/>
    </source>
</evidence>
<dbReference type="PANTHER" id="PTHR43581:SF4">
    <property type="entry name" value="ATP_GTP PHOSPHATASE"/>
    <property type="match status" value="1"/>
</dbReference>
<dbReference type="InterPro" id="IPR003959">
    <property type="entry name" value="ATPase_AAA_core"/>
</dbReference>
<dbReference type="NCBIfam" id="NF038234">
    <property type="entry name" value="retron_eff_Eco8"/>
    <property type="match status" value="1"/>
</dbReference>
<organism evidence="3 4">
    <name type="scientific">Ruminococcus flavefaciens</name>
    <dbReference type="NCBI Taxonomy" id="1265"/>
    <lineage>
        <taxon>Bacteria</taxon>
        <taxon>Bacillati</taxon>
        <taxon>Bacillota</taxon>
        <taxon>Clostridia</taxon>
        <taxon>Eubacteriales</taxon>
        <taxon>Oscillospiraceae</taxon>
        <taxon>Ruminococcus</taxon>
    </lineage>
</organism>
<evidence type="ECO:0000259" key="2">
    <source>
        <dbReference type="Pfam" id="PF13304"/>
    </source>
</evidence>
<dbReference type="OrthoDB" id="308933at2"/>
<evidence type="ECO:0000313" key="3">
    <source>
        <dbReference type="EMBL" id="SHM39506.1"/>
    </source>
</evidence>
<name>A0A1M7IFB6_RUMFL</name>
<dbReference type="PANTHER" id="PTHR43581">
    <property type="entry name" value="ATP/GTP PHOSPHATASE"/>
    <property type="match status" value="1"/>
</dbReference>
<proteinExistence type="predicted"/>
<keyword evidence="3" id="KW-0255">Endonuclease</keyword>
<dbReference type="AlphaFoldDB" id="A0A1M7IFB6"/>
<dbReference type="InterPro" id="IPR051396">
    <property type="entry name" value="Bact_Antivir_Def_Nuclease"/>
</dbReference>
<reference evidence="3 4" key="1">
    <citation type="submission" date="2016-11" db="EMBL/GenBank/DDBJ databases">
        <authorList>
            <person name="Jaros S."/>
            <person name="Januszkiewicz K."/>
            <person name="Wedrychowicz H."/>
        </authorList>
    </citation>
    <scope>NUCLEOTIDE SEQUENCE [LARGE SCALE GENOMIC DNA]</scope>
    <source>
        <strain evidence="3 4">Y1</strain>
    </source>
</reference>
<protein>
    <submittedName>
        <fullName evidence="3">Predicted ATP-dependent endonuclease of the OLD family, contains P-loop ATPase and TOPRIM domains</fullName>
    </submittedName>
</protein>
<feature type="domain" description="ATPase AAA-type core" evidence="2">
    <location>
        <begin position="183"/>
        <end position="319"/>
    </location>
</feature>
<gene>
    <name evidence="3" type="ORF">SAMN04487860_10488</name>
</gene>
<feature type="domain" description="Endonuclease GajA/Old nuclease/RecF-like AAA" evidence="1">
    <location>
        <begin position="1"/>
        <end position="123"/>
    </location>
</feature>
<dbReference type="Pfam" id="PF13304">
    <property type="entry name" value="AAA_21"/>
    <property type="match status" value="1"/>
</dbReference>
<dbReference type="SUPFAM" id="SSF52540">
    <property type="entry name" value="P-loop containing nucleoside triphosphate hydrolases"/>
    <property type="match status" value="1"/>
</dbReference>
<dbReference type="InterPro" id="IPR027417">
    <property type="entry name" value="P-loop_NTPase"/>
</dbReference>
<keyword evidence="3" id="KW-0378">Hydrolase</keyword>